<dbReference type="Pfam" id="PF06114">
    <property type="entry name" value="Peptidase_M78"/>
    <property type="match status" value="1"/>
</dbReference>
<dbReference type="RefSeq" id="WP_165296804.1">
    <property type="nucleotide sequence ID" value="NZ_JAAKZZ010000009.1"/>
</dbReference>
<dbReference type="InterPro" id="IPR010359">
    <property type="entry name" value="IrrE_HExxH"/>
</dbReference>
<evidence type="ECO:0000313" key="2">
    <source>
        <dbReference type="EMBL" id="NGO67140.1"/>
    </source>
</evidence>
<reference evidence="2 3" key="1">
    <citation type="submission" date="2020-02" db="EMBL/GenBank/DDBJ databases">
        <title>Whole-genome analyses of novel actinobacteria.</title>
        <authorList>
            <person name="Sahin N."/>
            <person name="Tatar D."/>
        </authorList>
    </citation>
    <scope>NUCLEOTIDE SEQUENCE [LARGE SCALE GENOMIC DNA]</scope>
    <source>
        <strain evidence="2 3">SB3404</strain>
    </source>
</reference>
<name>A0A6G4WR74_9ACTN</name>
<accession>A0A6G4WR74</accession>
<comment type="caution">
    <text evidence="2">The sequence shown here is derived from an EMBL/GenBank/DDBJ whole genome shotgun (WGS) entry which is preliminary data.</text>
</comment>
<gene>
    <name evidence="2" type="ORF">G5C65_01930</name>
</gene>
<protein>
    <submittedName>
        <fullName evidence="2">ImmA/IrrE family metallo-endopeptidase</fullName>
    </submittedName>
</protein>
<dbReference type="AlphaFoldDB" id="A0A6G4WR74"/>
<evidence type="ECO:0000259" key="1">
    <source>
        <dbReference type="Pfam" id="PF06114"/>
    </source>
</evidence>
<dbReference type="Gene3D" id="1.10.10.2910">
    <property type="match status" value="1"/>
</dbReference>
<keyword evidence="3" id="KW-1185">Reference proteome</keyword>
<evidence type="ECO:0000313" key="3">
    <source>
        <dbReference type="Proteomes" id="UP000477722"/>
    </source>
</evidence>
<sequence length="167" mass="18805">MIPNATNLCRTSLPSLAPLPGADRALKPPGNPYSPWQEADELGLSIRYAPLTDTYSWWVPSHRLILVADRLTSAQERCALAHEVQHAVNADTECRPGLPASATWARRQEIRADVAAARKLIHAVDLEDTLRWATSREEAASELDVTVYMLNVRLHLREREQQFRPSF</sequence>
<dbReference type="Proteomes" id="UP000477722">
    <property type="component" value="Unassembled WGS sequence"/>
</dbReference>
<feature type="domain" description="IrrE N-terminal-like" evidence="1">
    <location>
        <begin position="39"/>
        <end position="155"/>
    </location>
</feature>
<dbReference type="EMBL" id="JAAKZZ010000009">
    <property type="protein sequence ID" value="NGO67140.1"/>
    <property type="molecule type" value="Genomic_DNA"/>
</dbReference>
<proteinExistence type="predicted"/>
<organism evidence="2 3">
    <name type="scientific">Streptomyces boncukensis</name>
    <dbReference type="NCBI Taxonomy" id="2711219"/>
    <lineage>
        <taxon>Bacteria</taxon>
        <taxon>Bacillati</taxon>
        <taxon>Actinomycetota</taxon>
        <taxon>Actinomycetes</taxon>
        <taxon>Kitasatosporales</taxon>
        <taxon>Streptomycetaceae</taxon>
        <taxon>Streptomyces</taxon>
    </lineage>
</organism>